<dbReference type="InterPro" id="IPR041078">
    <property type="entry name" value="Plavaka"/>
</dbReference>
<evidence type="ECO:0000256" key="1">
    <source>
        <dbReference type="SAM" id="MobiDB-lite"/>
    </source>
</evidence>
<dbReference type="AlphaFoldDB" id="A0A9W8MRX6"/>
<feature type="region of interest" description="Disordered" evidence="1">
    <location>
        <begin position="107"/>
        <end position="129"/>
    </location>
</feature>
<reference evidence="2" key="1">
    <citation type="submission" date="2022-07" db="EMBL/GenBank/DDBJ databases">
        <title>Genome Sequence of Agrocybe chaxingu.</title>
        <authorList>
            <person name="Buettner E."/>
        </authorList>
    </citation>
    <scope>NUCLEOTIDE SEQUENCE</scope>
    <source>
        <strain evidence="2">MP-N11</strain>
    </source>
</reference>
<protein>
    <submittedName>
        <fullName evidence="2">Uncharacterized protein</fullName>
    </submittedName>
</protein>
<evidence type="ECO:0000313" key="3">
    <source>
        <dbReference type="Proteomes" id="UP001148786"/>
    </source>
</evidence>
<comment type="caution">
    <text evidence="2">The sequence shown here is derived from an EMBL/GenBank/DDBJ whole genome shotgun (WGS) entry which is preliminary data.</text>
</comment>
<proteinExistence type="predicted"/>
<dbReference type="OrthoDB" id="2688393at2759"/>
<organism evidence="2 3">
    <name type="scientific">Agrocybe chaxingu</name>
    <dbReference type="NCBI Taxonomy" id="84603"/>
    <lineage>
        <taxon>Eukaryota</taxon>
        <taxon>Fungi</taxon>
        <taxon>Dikarya</taxon>
        <taxon>Basidiomycota</taxon>
        <taxon>Agaricomycotina</taxon>
        <taxon>Agaricomycetes</taxon>
        <taxon>Agaricomycetidae</taxon>
        <taxon>Agaricales</taxon>
        <taxon>Agaricineae</taxon>
        <taxon>Strophariaceae</taxon>
        <taxon>Agrocybe</taxon>
    </lineage>
</organism>
<dbReference type="EMBL" id="JANKHO010001436">
    <property type="protein sequence ID" value="KAJ3501435.1"/>
    <property type="molecule type" value="Genomic_DNA"/>
</dbReference>
<dbReference type="Pfam" id="PF18759">
    <property type="entry name" value="Plavaka"/>
    <property type="match status" value="1"/>
</dbReference>
<dbReference type="Proteomes" id="UP001148786">
    <property type="component" value="Unassembled WGS sequence"/>
</dbReference>
<keyword evidence="3" id="KW-1185">Reference proteome</keyword>
<name>A0A9W8MRX6_9AGAR</name>
<accession>A0A9W8MRX6</accession>
<evidence type="ECO:0000313" key="2">
    <source>
        <dbReference type="EMBL" id="KAJ3501435.1"/>
    </source>
</evidence>
<gene>
    <name evidence="2" type="ORF">NLJ89_g9339</name>
</gene>
<sequence length="376" mass="43257">MPLLLNQCPVCEMLFSTSRGMRSHIRTAGLCRNWGKGKRREFPALFDDIDDDLVTEDSYSSEDEYPQEPQEPIDWEAQQQHIEEVHEQWLQDDTDAFFFLETNTVDVEIGEDGPGPSTQAQRKEKEKQNKLHLTLDEEDENRVYVNYKGAGKAIGINNTVHQRWKDLFTNKEESFDDANPLNDILPEAEAPGNPFAPFATEMDWRVARWVVQDGIGHKSFDRFLEIPGLREKLGLSFKNIREIHQTIDNDIPDRAGSWKTEDLFFNDAPDVPYTIRYRNPLEAIMSLWGDPSLAKHLVYRPQKVFTDENRESRVYTEMWTGDWWNGVQKKLPKGATVAPVIIATDKTQLTQEYPKVNTSKALQTSVHSLGLSSLDI</sequence>